<sequence length="177" mass="19277">MARNWWQVLLRGVISIAAGLLVFAYPAQAIKVVVLLFALYVLTDSLLGLLSARQRPAASGALLGLWFLLGVFVAIHTFYRPDTTTRVLLLLVAAWAVYTGVMQLLTALRLRRVLAGEWTMLAAGSASIVLGLVMLFSPASAITTVRWLIAGYAVLLGVLLLILSLQLRQLRRLPIAP</sequence>
<comment type="caution">
    <text evidence="2">The sequence shown here is derived from an EMBL/GenBank/DDBJ whole genome shotgun (WGS) entry which is preliminary data.</text>
</comment>
<dbReference type="InterPro" id="IPR052712">
    <property type="entry name" value="Acid_resist_chaperone_HdeD"/>
</dbReference>
<feature type="transmembrane region" description="Helical" evidence="1">
    <location>
        <begin position="145"/>
        <end position="165"/>
    </location>
</feature>
<dbReference type="PANTHER" id="PTHR34989">
    <property type="entry name" value="PROTEIN HDED"/>
    <property type="match status" value="1"/>
</dbReference>
<gene>
    <name evidence="2" type="ORF">ABB30_00045</name>
</gene>
<feature type="transmembrane region" description="Helical" evidence="1">
    <location>
        <begin position="57"/>
        <end position="75"/>
    </location>
</feature>
<evidence type="ECO:0000313" key="3">
    <source>
        <dbReference type="Proteomes" id="UP000050956"/>
    </source>
</evidence>
<dbReference type="PATRIC" id="fig|336566.3.peg.9"/>
<dbReference type="STRING" id="336566.ABB30_00045"/>
<keyword evidence="1" id="KW-1133">Transmembrane helix</keyword>
<name>A0A0R0DDI0_9GAMM</name>
<dbReference type="GO" id="GO:0005886">
    <property type="term" value="C:plasma membrane"/>
    <property type="evidence" value="ECO:0007669"/>
    <property type="project" value="TreeGrafter"/>
</dbReference>
<dbReference type="PANTHER" id="PTHR34989:SF1">
    <property type="entry name" value="PROTEIN HDED"/>
    <property type="match status" value="1"/>
</dbReference>
<reference evidence="2 3" key="1">
    <citation type="submission" date="2015-05" db="EMBL/GenBank/DDBJ databases">
        <title>Genome sequencing and analysis of members of genus Stenotrophomonas.</title>
        <authorList>
            <person name="Patil P.P."/>
            <person name="Midha S."/>
            <person name="Patil P.B."/>
        </authorList>
    </citation>
    <scope>NUCLEOTIDE SEQUENCE [LARGE SCALE GENOMIC DNA]</scope>
    <source>
        <strain evidence="2 3">DSM 24757</strain>
    </source>
</reference>
<dbReference type="AlphaFoldDB" id="A0A0R0DDI0"/>
<proteinExistence type="predicted"/>
<keyword evidence="1" id="KW-0812">Transmembrane</keyword>
<protein>
    <recommendedName>
        <fullName evidence="4">HdeD family acid-resistance protein</fullName>
    </recommendedName>
</protein>
<evidence type="ECO:0008006" key="4">
    <source>
        <dbReference type="Google" id="ProtNLM"/>
    </source>
</evidence>
<dbReference type="Proteomes" id="UP000050956">
    <property type="component" value="Unassembled WGS sequence"/>
</dbReference>
<dbReference type="EMBL" id="LDJM01000001">
    <property type="protein sequence ID" value="KRG79718.1"/>
    <property type="molecule type" value="Genomic_DNA"/>
</dbReference>
<accession>A0A0R0DDI0</accession>
<evidence type="ECO:0000313" key="2">
    <source>
        <dbReference type="EMBL" id="KRG79718.1"/>
    </source>
</evidence>
<feature type="transmembrane region" description="Helical" evidence="1">
    <location>
        <begin position="120"/>
        <end position="139"/>
    </location>
</feature>
<organism evidence="2 3">
    <name type="scientific">Stenotrophomonas ginsengisoli</name>
    <dbReference type="NCBI Taxonomy" id="336566"/>
    <lineage>
        <taxon>Bacteria</taxon>
        <taxon>Pseudomonadati</taxon>
        <taxon>Pseudomonadota</taxon>
        <taxon>Gammaproteobacteria</taxon>
        <taxon>Lysobacterales</taxon>
        <taxon>Lysobacteraceae</taxon>
        <taxon>Stenotrophomonas</taxon>
    </lineage>
</organism>
<dbReference type="Pfam" id="PF03729">
    <property type="entry name" value="DUF308"/>
    <property type="match status" value="1"/>
</dbReference>
<keyword evidence="1" id="KW-0472">Membrane</keyword>
<keyword evidence="3" id="KW-1185">Reference proteome</keyword>
<feature type="transmembrane region" description="Helical" evidence="1">
    <location>
        <begin position="87"/>
        <end position="108"/>
    </location>
</feature>
<dbReference type="InterPro" id="IPR005325">
    <property type="entry name" value="DUF308_memb"/>
</dbReference>
<evidence type="ECO:0000256" key="1">
    <source>
        <dbReference type="SAM" id="Phobius"/>
    </source>
</evidence>